<evidence type="ECO:0000256" key="3">
    <source>
        <dbReference type="ARBA" id="ARBA00023043"/>
    </source>
</evidence>
<protein>
    <submittedName>
        <fullName evidence="4">Uncharacterized protein</fullName>
    </submittedName>
</protein>
<dbReference type="PANTHER" id="PTHR24156:SF7">
    <property type="entry name" value="ANKYRIN REPEAT DOMAIN-CONTAINING PROTEIN 34B-LIKE"/>
    <property type="match status" value="1"/>
</dbReference>
<accession>A0A6J8BEW8</accession>
<dbReference type="SUPFAM" id="SSF48403">
    <property type="entry name" value="Ankyrin repeat"/>
    <property type="match status" value="1"/>
</dbReference>
<dbReference type="SMART" id="SM00248">
    <property type="entry name" value="ANK"/>
    <property type="match status" value="2"/>
</dbReference>
<comment type="similarity">
    <text evidence="1">Belongs to the ANKRD34 family.</text>
</comment>
<evidence type="ECO:0000256" key="1">
    <source>
        <dbReference type="ARBA" id="ARBA00010029"/>
    </source>
</evidence>
<organism evidence="4 5">
    <name type="scientific">Mytilus coruscus</name>
    <name type="common">Sea mussel</name>
    <dbReference type="NCBI Taxonomy" id="42192"/>
    <lineage>
        <taxon>Eukaryota</taxon>
        <taxon>Metazoa</taxon>
        <taxon>Spiralia</taxon>
        <taxon>Lophotrochozoa</taxon>
        <taxon>Mollusca</taxon>
        <taxon>Bivalvia</taxon>
        <taxon>Autobranchia</taxon>
        <taxon>Pteriomorphia</taxon>
        <taxon>Mytilida</taxon>
        <taxon>Mytiloidea</taxon>
        <taxon>Mytilidae</taxon>
        <taxon>Mytilinae</taxon>
        <taxon>Mytilus</taxon>
    </lineage>
</organism>
<gene>
    <name evidence="4" type="ORF">MCOR_16583</name>
</gene>
<evidence type="ECO:0000313" key="4">
    <source>
        <dbReference type="EMBL" id="CAC5380627.1"/>
    </source>
</evidence>
<dbReference type="PANTHER" id="PTHR24156">
    <property type="entry name" value="ANK_REP_REGION DOMAIN-CONTAINING PROTEIN"/>
    <property type="match status" value="1"/>
</dbReference>
<evidence type="ECO:0000256" key="2">
    <source>
        <dbReference type="ARBA" id="ARBA00022737"/>
    </source>
</evidence>
<keyword evidence="5" id="KW-1185">Reference proteome</keyword>
<dbReference type="OrthoDB" id="539213at2759"/>
<dbReference type="InterPro" id="IPR002110">
    <property type="entry name" value="Ankyrin_rpt"/>
</dbReference>
<keyword evidence="3" id="KW-0040">ANK repeat</keyword>
<evidence type="ECO:0000313" key="5">
    <source>
        <dbReference type="Proteomes" id="UP000507470"/>
    </source>
</evidence>
<dbReference type="EMBL" id="CACVKT020002927">
    <property type="protein sequence ID" value="CAC5380627.1"/>
    <property type="molecule type" value="Genomic_DNA"/>
</dbReference>
<dbReference type="Gene3D" id="1.25.40.20">
    <property type="entry name" value="Ankyrin repeat-containing domain"/>
    <property type="match status" value="1"/>
</dbReference>
<name>A0A6J8BEW8_MYTCO</name>
<dbReference type="AlphaFoldDB" id="A0A6J8BEW8"/>
<dbReference type="InterPro" id="IPR036770">
    <property type="entry name" value="Ankyrin_rpt-contain_sf"/>
</dbReference>
<dbReference type="InterPro" id="IPR042637">
    <property type="entry name" value="AN34A/B/C"/>
</dbReference>
<dbReference type="Proteomes" id="UP000507470">
    <property type="component" value="Unassembled WGS sequence"/>
</dbReference>
<reference evidence="4 5" key="1">
    <citation type="submission" date="2020-06" db="EMBL/GenBank/DDBJ databases">
        <authorList>
            <person name="Li R."/>
            <person name="Bekaert M."/>
        </authorList>
    </citation>
    <scope>NUCLEOTIDE SEQUENCE [LARGE SCALE GENOMIC DNA]</scope>
    <source>
        <strain evidence="5">wild</strain>
    </source>
</reference>
<proteinExistence type="inferred from homology"/>
<keyword evidence="2" id="KW-0677">Repeat</keyword>
<dbReference type="Pfam" id="PF12796">
    <property type="entry name" value="Ank_2"/>
    <property type="match status" value="1"/>
</dbReference>
<sequence length="210" mass="23974">MEKERLLKAVTKGEIKLVKLLIDGGVDVNCQGYDGKIPLLEACSFVPENKDSDFLFVLVDILLNGGANPNVQDPIGRTPLMYALRYSLSAEHLRAENSFYYYDIEQFNNCPMVPCSYTDFKELKSSLTKTSTIEKELQYDVGDDILRQMYEPNESCCTKNMSIPTKRKCDSNVENHLRNINPFLKKIKMKSKLLYLVKSSVLEDVVFDFA</sequence>